<feature type="signal peptide" evidence="1">
    <location>
        <begin position="1"/>
        <end position="20"/>
    </location>
</feature>
<accession>A0A271J4X6</accession>
<feature type="chain" id="PRO_5012515480" description="Lipoprotein" evidence="1">
    <location>
        <begin position="21"/>
        <end position="127"/>
    </location>
</feature>
<dbReference type="Proteomes" id="UP000216339">
    <property type="component" value="Unassembled WGS sequence"/>
</dbReference>
<evidence type="ECO:0000313" key="3">
    <source>
        <dbReference type="Proteomes" id="UP000216339"/>
    </source>
</evidence>
<proteinExistence type="predicted"/>
<evidence type="ECO:0000313" key="2">
    <source>
        <dbReference type="EMBL" id="PAP78576.1"/>
    </source>
</evidence>
<protein>
    <recommendedName>
        <fullName evidence="4">Lipoprotein</fullName>
    </recommendedName>
</protein>
<comment type="caution">
    <text evidence="2">The sequence shown here is derived from an EMBL/GenBank/DDBJ whole genome shotgun (WGS) entry which is preliminary data.</text>
</comment>
<keyword evidence="3" id="KW-1185">Reference proteome</keyword>
<dbReference type="AlphaFoldDB" id="A0A271J4X6"/>
<name>A0A271J4X6_9BACT</name>
<evidence type="ECO:0008006" key="4">
    <source>
        <dbReference type="Google" id="ProtNLM"/>
    </source>
</evidence>
<dbReference type="PROSITE" id="PS51257">
    <property type="entry name" value="PROKAR_LIPOPROTEIN"/>
    <property type="match status" value="1"/>
</dbReference>
<reference evidence="2 3" key="1">
    <citation type="submission" date="2016-11" db="EMBL/GenBank/DDBJ databases">
        <title>Study of marine rhodopsin-containing bacteria.</title>
        <authorList>
            <person name="Yoshizawa S."/>
            <person name="Kumagai Y."/>
            <person name="Kogure K."/>
        </authorList>
    </citation>
    <scope>NUCLEOTIDE SEQUENCE [LARGE SCALE GENOMIC DNA]</scope>
    <source>
        <strain evidence="2 3">SAORIC-28</strain>
    </source>
</reference>
<dbReference type="RefSeq" id="WP_095512252.1">
    <property type="nucleotide sequence ID" value="NZ_MQWD01000001.1"/>
</dbReference>
<gene>
    <name evidence="2" type="ORF">BSZ37_20165</name>
</gene>
<sequence length="127" mass="13543">MPARLVLLVALLAGCASSGAPDRAGEPIPTETWTGEMAADALRRLPATLYTGPGRVELAVGSTRVTADEVSYDGERLCFRAPSFPGSRIGTQTLRCDLLNDGRGTLSGSCRAGTDRYRLVVRDRALY</sequence>
<keyword evidence="1" id="KW-0732">Signal</keyword>
<evidence type="ECO:0000256" key="1">
    <source>
        <dbReference type="SAM" id="SignalP"/>
    </source>
</evidence>
<organism evidence="2 3">
    <name type="scientific">Rubrivirga marina</name>
    <dbReference type="NCBI Taxonomy" id="1196024"/>
    <lineage>
        <taxon>Bacteria</taxon>
        <taxon>Pseudomonadati</taxon>
        <taxon>Rhodothermota</taxon>
        <taxon>Rhodothermia</taxon>
        <taxon>Rhodothermales</taxon>
        <taxon>Rubricoccaceae</taxon>
        <taxon>Rubrivirga</taxon>
    </lineage>
</organism>
<dbReference type="EMBL" id="MQWD01000001">
    <property type="protein sequence ID" value="PAP78576.1"/>
    <property type="molecule type" value="Genomic_DNA"/>
</dbReference>